<evidence type="ECO:0000313" key="2">
    <source>
        <dbReference type="EMBL" id="TCJ16764.1"/>
    </source>
</evidence>
<name>A0A4R1BHS4_9ACTN</name>
<dbReference type="OrthoDB" id="9808652at2"/>
<feature type="transmembrane region" description="Helical" evidence="1">
    <location>
        <begin position="12"/>
        <end position="34"/>
    </location>
</feature>
<evidence type="ECO:0000313" key="3">
    <source>
        <dbReference type="Proteomes" id="UP000295244"/>
    </source>
</evidence>
<protein>
    <submittedName>
        <fullName evidence="2">Uncharacterized protein</fullName>
    </submittedName>
</protein>
<keyword evidence="1" id="KW-0472">Membrane</keyword>
<keyword evidence="1" id="KW-1133">Transmembrane helix</keyword>
<keyword evidence="3" id="KW-1185">Reference proteome</keyword>
<organism evidence="2 3">
    <name type="scientific">Rubrobacter taiwanensis</name>
    <dbReference type="NCBI Taxonomy" id="185139"/>
    <lineage>
        <taxon>Bacteria</taxon>
        <taxon>Bacillati</taxon>
        <taxon>Actinomycetota</taxon>
        <taxon>Rubrobacteria</taxon>
        <taxon>Rubrobacterales</taxon>
        <taxon>Rubrobacteraceae</taxon>
        <taxon>Rubrobacter</taxon>
    </lineage>
</organism>
<keyword evidence="1" id="KW-0812">Transmembrane</keyword>
<comment type="caution">
    <text evidence="2">The sequence shown here is derived from an EMBL/GenBank/DDBJ whole genome shotgun (WGS) entry which is preliminary data.</text>
</comment>
<dbReference type="EMBL" id="SKBU01000015">
    <property type="protein sequence ID" value="TCJ16764.1"/>
    <property type="molecule type" value="Genomic_DNA"/>
</dbReference>
<dbReference type="RefSeq" id="WP_132690925.1">
    <property type="nucleotide sequence ID" value="NZ_SKBU01000015.1"/>
</dbReference>
<dbReference type="Proteomes" id="UP000295244">
    <property type="component" value="Unassembled WGS sequence"/>
</dbReference>
<gene>
    <name evidence="2" type="ORF">E0L93_08550</name>
</gene>
<feature type="transmembrane region" description="Helical" evidence="1">
    <location>
        <begin position="40"/>
        <end position="58"/>
    </location>
</feature>
<evidence type="ECO:0000256" key="1">
    <source>
        <dbReference type="SAM" id="Phobius"/>
    </source>
</evidence>
<sequence>MPEDPERRERIFRRLSLASSTITILLGVGLLLFAASGIGLSPALNLVFGVVLIAYGFWRMSWALRRGRD</sequence>
<proteinExistence type="predicted"/>
<accession>A0A4R1BHS4</accession>
<dbReference type="AlphaFoldDB" id="A0A4R1BHS4"/>
<reference evidence="2 3" key="1">
    <citation type="submission" date="2019-03" db="EMBL/GenBank/DDBJ databases">
        <title>Whole genome sequence of a novel Rubrobacter taiwanensis strain, isolated from Yellowstone National Park.</title>
        <authorList>
            <person name="Freed S."/>
            <person name="Ramaley R.F."/>
            <person name="Kyndt J.A."/>
        </authorList>
    </citation>
    <scope>NUCLEOTIDE SEQUENCE [LARGE SCALE GENOMIC DNA]</scope>
    <source>
        <strain evidence="2 3">Yellowstone</strain>
    </source>
</reference>